<accession>A0A2D3UUQ0</accession>
<gene>
    <name evidence="3" type="ORF">RCC_02535</name>
</gene>
<dbReference type="PANTHER" id="PTHR16019:SF5">
    <property type="entry name" value="BSD DOMAIN-CONTAINING PROTEIN 1"/>
    <property type="match status" value="1"/>
</dbReference>
<dbReference type="InterPro" id="IPR005607">
    <property type="entry name" value="BSD_dom"/>
</dbReference>
<dbReference type="SMART" id="SM00751">
    <property type="entry name" value="BSD"/>
    <property type="match status" value="1"/>
</dbReference>
<keyword evidence="4" id="KW-1185">Reference proteome</keyword>
<dbReference type="SUPFAM" id="SSF140383">
    <property type="entry name" value="BSD domain-like"/>
    <property type="match status" value="1"/>
</dbReference>
<feature type="domain" description="BSD" evidence="2">
    <location>
        <begin position="255"/>
        <end position="307"/>
    </location>
</feature>
<dbReference type="GO" id="GO:0005737">
    <property type="term" value="C:cytoplasm"/>
    <property type="evidence" value="ECO:0007669"/>
    <property type="project" value="TreeGrafter"/>
</dbReference>
<evidence type="ECO:0000259" key="2">
    <source>
        <dbReference type="PROSITE" id="PS50858"/>
    </source>
</evidence>
<dbReference type="EMBL" id="FJUY01000003">
    <property type="protein sequence ID" value="CZT16700.1"/>
    <property type="molecule type" value="Genomic_DNA"/>
</dbReference>
<feature type="compositionally biased region" description="Basic and acidic residues" evidence="1">
    <location>
        <begin position="414"/>
        <end position="423"/>
    </location>
</feature>
<feature type="region of interest" description="Disordered" evidence="1">
    <location>
        <begin position="98"/>
        <end position="143"/>
    </location>
</feature>
<name>A0A2D3UUQ0_9PEZI</name>
<feature type="compositionally biased region" description="Low complexity" evidence="1">
    <location>
        <begin position="14"/>
        <end position="40"/>
    </location>
</feature>
<evidence type="ECO:0000313" key="3">
    <source>
        <dbReference type="EMBL" id="CZT16700.1"/>
    </source>
</evidence>
<dbReference type="PROSITE" id="PS50858">
    <property type="entry name" value="BSD"/>
    <property type="match status" value="1"/>
</dbReference>
<dbReference type="Pfam" id="PF03909">
    <property type="entry name" value="BSD"/>
    <property type="match status" value="1"/>
</dbReference>
<feature type="compositionally biased region" description="Polar residues" evidence="1">
    <location>
        <begin position="404"/>
        <end position="413"/>
    </location>
</feature>
<sequence>MDIAYDHLSSPIHTDSTTTIPNPSSSSDPADPTAQSSPPANTLPTEFQQAFQAVSSSPWGAKLGGWFNTAKKQGETLIQEAEKEASKGWTSLTEQVNNRTRGMSLEGPVPGEETLPVDSAKTVSGEGKEVGEKGEDGEQRPESLPADIVKEASSVFANLRVSAAAKLRDLAKAEDAADEALEKFGLGVRDFLRNAVVISSPDDTTSGAEVLFSTEEVGTGKKVFHTTRLDAQLHAIHTTATSFLEEPQGEEWEVWKKEFDVEEKTEAVAGDLERYGELRGMMERLVPEKVDYKEFWTRYYWLRKAVEEDERRRKEVLKGAATVPEEEISWSDDEEEDDGSTPQRNATPNINAGESTNHKASQSTTTLHAPTISSSKLEAPTRKSHEDESRSVADSEASYDIVSGATSRATGSPKTKEGKVEGKEESDDDDDWE</sequence>
<dbReference type="AlphaFoldDB" id="A0A2D3UUQ0"/>
<evidence type="ECO:0000256" key="1">
    <source>
        <dbReference type="SAM" id="MobiDB-lite"/>
    </source>
</evidence>
<evidence type="ECO:0000313" key="4">
    <source>
        <dbReference type="Proteomes" id="UP000225277"/>
    </source>
</evidence>
<proteinExistence type="predicted"/>
<feature type="compositionally biased region" description="Acidic residues" evidence="1">
    <location>
        <begin position="424"/>
        <end position="433"/>
    </location>
</feature>
<dbReference type="Proteomes" id="UP000225277">
    <property type="component" value="Unassembled WGS sequence"/>
</dbReference>
<feature type="compositionally biased region" description="Basic and acidic residues" evidence="1">
    <location>
        <begin position="126"/>
        <end position="141"/>
    </location>
</feature>
<dbReference type="PANTHER" id="PTHR16019">
    <property type="entry name" value="SYNAPSE-ASSOCIATED PROTEIN"/>
    <property type="match status" value="1"/>
</dbReference>
<feature type="region of interest" description="Disordered" evidence="1">
    <location>
        <begin position="312"/>
        <end position="433"/>
    </location>
</feature>
<reference evidence="3 4" key="1">
    <citation type="submission" date="2016-03" db="EMBL/GenBank/DDBJ databases">
        <authorList>
            <person name="Ploux O."/>
        </authorList>
    </citation>
    <scope>NUCLEOTIDE SEQUENCE [LARGE SCALE GENOMIC DNA]</scope>
    <source>
        <strain evidence="3 4">URUG2</strain>
    </source>
</reference>
<dbReference type="OrthoDB" id="73788at2759"/>
<dbReference type="RefSeq" id="XP_023623593.1">
    <property type="nucleotide sequence ID" value="XM_023767825.1"/>
</dbReference>
<feature type="compositionally biased region" description="Acidic residues" evidence="1">
    <location>
        <begin position="324"/>
        <end position="339"/>
    </location>
</feature>
<dbReference type="STRING" id="112498.A0A2D3UUQ0"/>
<organism evidence="3 4">
    <name type="scientific">Ramularia collo-cygni</name>
    <dbReference type="NCBI Taxonomy" id="112498"/>
    <lineage>
        <taxon>Eukaryota</taxon>
        <taxon>Fungi</taxon>
        <taxon>Dikarya</taxon>
        <taxon>Ascomycota</taxon>
        <taxon>Pezizomycotina</taxon>
        <taxon>Dothideomycetes</taxon>
        <taxon>Dothideomycetidae</taxon>
        <taxon>Mycosphaerellales</taxon>
        <taxon>Mycosphaerellaceae</taxon>
        <taxon>Ramularia</taxon>
    </lineage>
</organism>
<feature type="compositionally biased region" description="Basic and acidic residues" evidence="1">
    <location>
        <begin position="379"/>
        <end position="393"/>
    </location>
</feature>
<dbReference type="Gene3D" id="1.10.3970.10">
    <property type="entry name" value="BSD domain"/>
    <property type="match status" value="1"/>
</dbReference>
<feature type="region of interest" description="Disordered" evidence="1">
    <location>
        <begin position="1"/>
        <end position="43"/>
    </location>
</feature>
<protein>
    <submittedName>
        <fullName evidence="3">Related to DOS1 protein</fullName>
    </submittedName>
</protein>
<dbReference type="InterPro" id="IPR035925">
    <property type="entry name" value="BSD_dom_sf"/>
</dbReference>
<dbReference type="InterPro" id="IPR051494">
    <property type="entry name" value="BSD_domain-containing"/>
</dbReference>
<dbReference type="GeneID" id="35597750"/>
<feature type="compositionally biased region" description="Polar residues" evidence="1">
    <location>
        <begin position="340"/>
        <end position="376"/>
    </location>
</feature>